<proteinExistence type="predicted"/>
<evidence type="ECO:0000256" key="2">
    <source>
        <dbReference type="ARBA" id="ARBA00022679"/>
    </source>
</evidence>
<organism evidence="4 5">
    <name type="scientific">Altererythrobacter ishigakiensis</name>
    <dbReference type="NCBI Taxonomy" id="476157"/>
    <lineage>
        <taxon>Bacteria</taxon>
        <taxon>Pseudomonadati</taxon>
        <taxon>Pseudomonadota</taxon>
        <taxon>Alphaproteobacteria</taxon>
        <taxon>Sphingomonadales</taxon>
        <taxon>Erythrobacteraceae</taxon>
        <taxon>Altererythrobacter</taxon>
    </lineage>
</organism>
<dbReference type="OrthoDB" id="9790710at2"/>
<keyword evidence="5" id="KW-1185">Reference proteome</keyword>
<feature type="domain" description="Glycosyltransferase subfamily 4-like N-terminal" evidence="3">
    <location>
        <begin position="27"/>
        <end position="138"/>
    </location>
</feature>
<evidence type="ECO:0000259" key="3">
    <source>
        <dbReference type="Pfam" id="PF13439"/>
    </source>
</evidence>
<dbReference type="EMBL" id="VLLK01000001">
    <property type="protein sequence ID" value="TWJ09671.1"/>
    <property type="molecule type" value="Genomic_DNA"/>
</dbReference>
<evidence type="ECO:0000313" key="4">
    <source>
        <dbReference type="EMBL" id="TWJ09671.1"/>
    </source>
</evidence>
<dbReference type="RefSeq" id="WP_067600729.1">
    <property type="nucleotide sequence ID" value="NZ_CP015963.1"/>
</dbReference>
<sequence>MAVPSPHILHCIADAEAPAGFPRFSGQPGPAKLISIAQAMKGYDLVVSHGWEAINVALAHKVFGQHLGLPPLIHQEHGSADFEAQEARLKRKIIRRIALGSVHTFVTPVQSIGDFAASHWGVPPARVATIEPGIDLKRFRPNAKPDALPGLIKRPTEKWIGAFLRPGDDEAAAELLNLGPDLPRDWHLVLIAGDTPTDVIRARADELGLSHRVHMLGRGADEAKALALCDLYVEMAGRYEFASGTAKAMAAATPVIKASDGGLLSGLEDLILDEKKRERVAKESRETALKNFNQTESAEGLSELYKSAMTR</sequence>
<comment type="caution">
    <text evidence="4">The sequence shown here is derived from an EMBL/GenBank/DDBJ whole genome shotgun (WGS) entry which is preliminary data.</text>
</comment>
<dbReference type="STRING" id="476157.GCA_001663155_02043"/>
<dbReference type="Pfam" id="PF13439">
    <property type="entry name" value="Glyco_transf_4"/>
    <property type="match status" value="1"/>
</dbReference>
<accession>A0A562UVN2</accession>
<reference evidence="4 5" key="1">
    <citation type="submission" date="2019-07" db="EMBL/GenBank/DDBJ databases">
        <title>Genomic Encyclopedia of Archaeal and Bacterial Type Strains, Phase II (KMG-II): from individual species to whole genera.</title>
        <authorList>
            <person name="Goeker M."/>
        </authorList>
    </citation>
    <scope>NUCLEOTIDE SEQUENCE [LARGE SCALE GENOMIC DNA]</scope>
    <source>
        <strain evidence="4 5">ATCC BAA-2084</strain>
    </source>
</reference>
<evidence type="ECO:0000313" key="5">
    <source>
        <dbReference type="Proteomes" id="UP000320547"/>
    </source>
</evidence>
<name>A0A562UVN2_9SPHN</name>
<dbReference type="Proteomes" id="UP000320547">
    <property type="component" value="Unassembled WGS sequence"/>
</dbReference>
<dbReference type="PANTHER" id="PTHR12526">
    <property type="entry name" value="GLYCOSYLTRANSFERASE"/>
    <property type="match status" value="1"/>
</dbReference>
<dbReference type="InterPro" id="IPR028098">
    <property type="entry name" value="Glyco_trans_4-like_N"/>
</dbReference>
<evidence type="ECO:0000256" key="1">
    <source>
        <dbReference type="ARBA" id="ARBA00022676"/>
    </source>
</evidence>
<keyword evidence="1" id="KW-0328">Glycosyltransferase</keyword>
<dbReference type="SUPFAM" id="SSF53756">
    <property type="entry name" value="UDP-Glycosyltransferase/glycogen phosphorylase"/>
    <property type="match status" value="1"/>
</dbReference>
<dbReference type="AlphaFoldDB" id="A0A562UVN2"/>
<dbReference type="Gene3D" id="3.40.50.2000">
    <property type="entry name" value="Glycogen Phosphorylase B"/>
    <property type="match status" value="2"/>
</dbReference>
<protein>
    <submittedName>
        <fullName evidence="4">Glycosyltransferase involved in cell wall biosynthesis</fullName>
    </submittedName>
</protein>
<dbReference type="PANTHER" id="PTHR12526:SF510">
    <property type="entry name" value="D-INOSITOL 3-PHOSPHATE GLYCOSYLTRANSFERASE"/>
    <property type="match status" value="1"/>
</dbReference>
<gene>
    <name evidence="4" type="ORF">JN10_1310</name>
</gene>
<keyword evidence="2 4" id="KW-0808">Transferase</keyword>
<dbReference type="GO" id="GO:0016757">
    <property type="term" value="F:glycosyltransferase activity"/>
    <property type="evidence" value="ECO:0007669"/>
    <property type="project" value="UniProtKB-KW"/>
</dbReference>
<dbReference type="CDD" id="cd03801">
    <property type="entry name" value="GT4_PimA-like"/>
    <property type="match status" value="1"/>
</dbReference>